<evidence type="ECO:0000313" key="3">
    <source>
        <dbReference type="EMBL" id="MCZ0857572.1"/>
    </source>
</evidence>
<accession>A0ABT4I762</accession>
<dbReference type="Proteomes" id="UP001072034">
    <property type="component" value="Unassembled WGS sequence"/>
</dbReference>
<dbReference type="InterPro" id="IPR025959">
    <property type="entry name" value="Winged_HTH_dom"/>
</dbReference>
<dbReference type="RefSeq" id="WP_268917130.1">
    <property type="nucleotide sequence ID" value="NZ_JAPTMY010000009.1"/>
</dbReference>
<dbReference type="Pfam" id="PF13592">
    <property type="entry name" value="HTH_33"/>
    <property type="match status" value="1"/>
</dbReference>
<dbReference type="Gene3D" id="3.30.420.10">
    <property type="entry name" value="Ribonuclease H-like superfamily/Ribonuclease H"/>
    <property type="match status" value="1"/>
</dbReference>
<gene>
    <name evidence="3" type="ORF">OHJ16_05890</name>
</gene>
<evidence type="ECO:0000259" key="2">
    <source>
        <dbReference type="Pfam" id="PF13592"/>
    </source>
</evidence>
<dbReference type="InterPro" id="IPR036397">
    <property type="entry name" value="RNaseH_sf"/>
</dbReference>
<dbReference type="InterPro" id="IPR047655">
    <property type="entry name" value="Transpos_IS630-like"/>
</dbReference>
<sequence length="355" mass="41293">MQIDMTDEERDILIRWKKRSDTYRLVRMKAEAIVYAARGVGLDIIAEMVERAEGTVREWLSEWRRYRMGSVVTGHAGNENAAKLKRAQKEELEEILSRPPSEAGVKAGFWDVPALKDVVQIKFGVEYRSESSYRLLMRFLGMTFKLPDPFDKRRDEKAIARRMAEIRRQVNDLLEEGWEVYTVDEVRVEHEAETRRMWLPKGKRTRLYVDRKKASQSFFGALSLTTKKMRIYPIEANQNAEQITLMMDRLARETDEGKKIAVVLDNARFHHAKALNDLYAPGQALERITPIYMPPYAPDHNPTEHVWNAAKNNIANLQRDTPENTFAAFTAYITNRTFDYDFEHLPITPSHTDLV</sequence>
<organism evidence="3 4">
    <name type="scientific">Actinomyces israelii</name>
    <dbReference type="NCBI Taxonomy" id="1659"/>
    <lineage>
        <taxon>Bacteria</taxon>
        <taxon>Bacillati</taxon>
        <taxon>Actinomycetota</taxon>
        <taxon>Actinomycetes</taxon>
        <taxon>Actinomycetales</taxon>
        <taxon>Actinomycetaceae</taxon>
        <taxon>Actinomyces</taxon>
    </lineage>
</organism>
<proteinExistence type="predicted"/>
<reference evidence="3" key="1">
    <citation type="submission" date="2022-10" db="EMBL/GenBank/DDBJ databases">
        <title>Genome sequence of Actinomyces israelii ATCC 10048.</title>
        <authorList>
            <person name="Watt R.M."/>
            <person name="Tong W.M."/>
        </authorList>
    </citation>
    <scope>NUCLEOTIDE SEQUENCE</scope>
    <source>
        <strain evidence="3">ATCC 10048</strain>
    </source>
</reference>
<dbReference type="Pfam" id="PF13358">
    <property type="entry name" value="DDE_3"/>
    <property type="match status" value="1"/>
</dbReference>
<feature type="domain" description="Tc1-like transposase DDE" evidence="1">
    <location>
        <begin position="180"/>
        <end position="316"/>
    </location>
</feature>
<name>A0ABT4I762_9ACTO</name>
<keyword evidence="4" id="KW-1185">Reference proteome</keyword>
<evidence type="ECO:0000259" key="1">
    <source>
        <dbReference type="Pfam" id="PF13358"/>
    </source>
</evidence>
<protein>
    <submittedName>
        <fullName evidence="3">IS630 family transposase</fullName>
    </submittedName>
</protein>
<comment type="caution">
    <text evidence="3">The sequence shown here is derived from an EMBL/GenBank/DDBJ whole genome shotgun (WGS) entry which is preliminary data.</text>
</comment>
<dbReference type="NCBIfam" id="NF033545">
    <property type="entry name" value="transpos_IS630"/>
    <property type="match status" value="1"/>
</dbReference>
<feature type="domain" description="Winged helix-turn helix" evidence="2">
    <location>
        <begin position="108"/>
        <end position="163"/>
    </location>
</feature>
<dbReference type="InterPro" id="IPR038717">
    <property type="entry name" value="Tc1-like_DDE_dom"/>
</dbReference>
<evidence type="ECO:0000313" key="4">
    <source>
        <dbReference type="Proteomes" id="UP001072034"/>
    </source>
</evidence>
<dbReference type="EMBL" id="JAPTMY010000009">
    <property type="protein sequence ID" value="MCZ0857572.1"/>
    <property type="molecule type" value="Genomic_DNA"/>
</dbReference>